<dbReference type="OrthoDB" id="6242242at2759"/>
<sequence length="215" mass="24785">MSSDPVETMEVTQLVESKVRKWFQLNNLKRNGYISKQDFTDMSEAFKKEFNLSEKKFQAINTWLENGWEILIKKGEEMRAKGANGGISKDTTPILIEVGRKWRENGSISEDEYLTAFKEIVSINKNLFVETFEAMVGSFFDAFDVSDSGYITTETFQRGMKCFGMTNTEAVDMMFHAMDTKKEGKIDKERYVGHWVEFMTGDNKDGVIAQFLCRM</sequence>
<dbReference type="AlphaFoldDB" id="A0A8B8BG26"/>
<keyword evidence="2" id="KW-1185">Reference proteome</keyword>
<dbReference type="InterPro" id="IPR002048">
    <property type="entry name" value="EF_hand_dom"/>
</dbReference>
<protein>
    <submittedName>
        <fullName evidence="3">Uncharacterized protein LOC111110208</fullName>
    </submittedName>
</protein>
<organism evidence="2 3">
    <name type="scientific">Crassostrea virginica</name>
    <name type="common">Eastern oyster</name>
    <dbReference type="NCBI Taxonomy" id="6565"/>
    <lineage>
        <taxon>Eukaryota</taxon>
        <taxon>Metazoa</taxon>
        <taxon>Spiralia</taxon>
        <taxon>Lophotrochozoa</taxon>
        <taxon>Mollusca</taxon>
        <taxon>Bivalvia</taxon>
        <taxon>Autobranchia</taxon>
        <taxon>Pteriomorphia</taxon>
        <taxon>Ostreida</taxon>
        <taxon>Ostreoidea</taxon>
        <taxon>Ostreidae</taxon>
        <taxon>Crassostrea</taxon>
    </lineage>
</organism>
<evidence type="ECO:0000313" key="2">
    <source>
        <dbReference type="Proteomes" id="UP000694844"/>
    </source>
</evidence>
<dbReference type="KEGG" id="cvn:111110208"/>
<dbReference type="RefSeq" id="XP_022302312.1">
    <property type="nucleotide sequence ID" value="XM_022446604.1"/>
</dbReference>
<dbReference type="Gene3D" id="1.10.238.10">
    <property type="entry name" value="EF-hand"/>
    <property type="match status" value="1"/>
</dbReference>
<dbReference type="GO" id="GO:0005509">
    <property type="term" value="F:calcium ion binding"/>
    <property type="evidence" value="ECO:0007669"/>
    <property type="project" value="InterPro"/>
</dbReference>
<reference evidence="3" key="1">
    <citation type="submission" date="2025-08" db="UniProtKB">
        <authorList>
            <consortium name="RefSeq"/>
        </authorList>
    </citation>
    <scope>IDENTIFICATION</scope>
    <source>
        <tissue evidence="3">Whole sample</tissue>
    </source>
</reference>
<accession>A0A8B8BG26</accession>
<dbReference type="Pfam" id="PF13833">
    <property type="entry name" value="EF-hand_8"/>
    <property type="match status" value="1"/>
</dbReference>
<name>A0A8B8BG26_CRAVI</name>
<dbReference type="InterPro" id="IPR011992">
    <property type="entry name" value="EF-hand-dom_pair"/>
</dbReference>
<proteinExistence type="predicted"/>
<gene>
    <name evidence="3" type="primary">LOC111110208</name>
</gene>
<evidence type="ECO:0000313" key="3">
    <source>
        <dbReference type="RefSeq" id="XP_022302312.1"/>
    </source>
</evidence>
<dbReference type="GeneID" id="111110208"/>
<feature type="domain" description="EF-hand" evidence="1">
    <location>
        <begin position="131"/>
        <end position="166"/>
    </location>
</feature>
<dbReference type="SUPFAM" id="SSF47473">
    <property type="entry name" value="EF-hand"/>
    <property type="match status" value="1"/>
</dbReference>
<feature type="domain" description="EF-hand" evidence="1">
    <location>
        <begin position="14"/>
        <end position="49"/>
    </location>
</feature>
<dbReference type="Proteomes" id="UP000694844">
    <property type="component" value="Chromosome 8"/>
</dbReference>
<evidence type="ECO:0000259" key="1">
    <source>
        <dbReference type="PROSITE" id="PS50222"/>
    </source>
</evidence>
<dbReference type="PROSITE" id="PS50222">
    <property type="entry name" value="EF_HAND_2"/>
    <property type="match status" value="2"/>
</dbReference>